<reference evidence="1 2" key="1">
    <citation type="journal article" date="2019" name="Nat. Med.">
        <title>A library of human gut bacterial isolates paired with longitudinal multiomics data enables mechanistic microbiome research.</title>
        <authorList>
            <person name="Poyet M."/>
            <person name="Groussin M."/>
            <person name="Gibbons S.M."/>
            <person name="Avila-Pacheco J."/>
            <person name="Jiang X."/>
            <person name="Kearney S.M."/>
            <person name="Perrotta A.R."/>
            <person name="Berdy B."/>
            <person name="Zhao S."/>
            <person name="Lieberman T.D."/>
            <person name="Swanson P.K."/>
            <person name="Smith M."/>
            <person name="Roesemann S."/>
            <person name="Alexander J.E."/>
            <person name="Rich S.A."/>
            <person name="Livny J."/>
            <person name="Vlamakis H."/>
            <person name="Clish C."/>
            <person name="Bullock K."/>
            <person name="Deik A."/>
            <person name="Scott J."/>
            <person name="Pierce K.A."/>
            <person name="Xavier R.J."/>
            <person name="Alm E.J."/>
        </authorList>
    </citation>
    <scope>NUCLEOTIDE SEQUENCE [LARGE SCALE GENOMIC DNA]</scope>
    <source>
        <strain evidence="1 2">BIOML-A1</strain>
    </source>
</reference>
<dbReference type="PANTHER" id="PTHR42811">
    <property type="entry name" value="SERINE ACETYLTRANSFERASE"/>
    <property type="match status" value="1"/>
</dbReference>
<accession>A0A6L6LAK2</accession>
<dbReference type="SUPFAM" id="SSF51161">
    <property type="entry name" value="Trimeric LpxA-like enzymes"/>
    <property type="match status" value="1"/>
</dbReference>
<dbReference type="Gene3D" id="2.160.10.10">
    <property type="entry name" value="Hexapeptide repeat proteins"/>
    <property type="match status" value="1"/>
</dbReference>
<organism evidence="1 2">
    <name type="scientific">Roseburia intestinalis</name>
    <dbReference type="NCBI Taxonomy" id="166486"/>
    <lineage>
        <taxon>Bacteria</taxon>
        <taxon>Bacillati</taxon>
        <taxon>Bacillota</taxon>
        <taxon>Clostridia</taxon>
        <taxon>Lachnospirales</taxon>
        <taxon>Lachnospiraceae</taxon>
        <taxon>Roseburia</taxon>
    </lineage>
</organism>
<protein>
    <recommendedName>
        <fullName evidence="3">Serine acetyltransferase</fullName>
    </recommendedName>
</protein>
<dbReference type="AlphaFoldDB" id="A0A6L6LAK2"/>
<dbReference type="Proteomes" id="UP000478483">
    <property type="component" value="Unassembled WGS sequence"/>
</dbReference>
<dbReference type="EMBL" id="WNAJ01000035">
    <property type="protein sequence ID" value="MTR87007.1"/>
    <property type="molecule type" value="Genomic_DNA"/>
</dbReference>
<proteinExistence type="predicted"/>
<comment type="caution">
    <text evidence="1">The sequence shown here is derived from an EMBL/GenBank/DDBJ whole genome shotgun (WGS) entry which is preliminary data.</text>
</comment>
<evidence type="ECO:0000313" key="2">
    <source>
        <dbReference type="Proteomes" id="UP000478483"/>
    </source>
</evidence>
<evidence type="ECO:0008006" key="3">
    <source>
        <dbReference type="Google" id="ProtNLM"/>
    </source>
</evidence>
<evidence type="ECO:0000313" key="1">
    <source>
        <dbReference type="EMBL" id="MTR87007.1"/>
    </source>
</evidence>
<gene>
    <name evidence="1" type="ORF">GMD50_18630</name>
</gene>
<name>A0A6L6LAK2_9FIRM</name>
<sequence>MITNISPQEMKHYLQCQMENFFPDRKTGSYFQGSDIDCAINEAYERMENCFKVLTNSAYSNESGQSFFNYLHGDQYATFLYFFSNNLWKLSGNKLICDKALQLNRVLNSLFLSYKCEMPDIFYLAHPLGSIIGNADYSDYLVISHGVTINTGDKVNGKSSPKIGRAVYLAAGAKIIGNEEIGDRVTIGVDATVFKRRIENDKLVIRDENGKIVVKENKNFLQQQFFRKEIR</sequence>
<dbReference type="InterPro" id="IPR011004">
    <property type="entry name" value="Trimer_LpxA-like_sf"/>
</dbReference>
<dbReference type="RefSeq" id="WP_118413512.1">
    <property type="nucleotide sequence ID" value="NZ_QRPI01000031.1"/>
</dbReference>